<organism evidence="6 7">
    <name type="scientific">Aquatica leii</name>
    <dbReference type="NCBI Taxonomy" id="1421715"/>
    <lineage>
        <taxon>Eukaryota</taxon>
        <taxon>Metazoa</taxon>
        <taxon>Ecdysozoa</taxon>
        <taxon>Arthropoda</taxon>
        <taxon>Hexapoda</taxon>
        <taxon>Insecta</taxon>
        <taxon>Pterygota</taxon>
        <taxon>Neoptera</taxon>
        <taxon>Endopterygota</taxon>
        <taxon>Coleoptera</taxon>
        <taxon>Polyphaga</taxon>
        <taxon>Elateriformia</taxon>
        <taxon>Elateroidea</taxon>
        <taxon>Lampyridae</taxon>
        <taxon>Luciolinae</taxon>
        <taxon>Aquatica</taxon>
    </lineage>
</organism>
<keyword evidence="3" id="KW-0378">Hydrolase</keyword>
<keyword evidence="2" id="KW-0719">Serine esterase</keyword>
<evidence type="ECO:0000256" key="1">
    <source>
        <dbReference type="ARBA" id="ARBA00005964"/>
    </source>
</evidence>
<comment type="caution">
    <text evidence="6">The sequence shown here is derived from an EMBL/GenBank/DDBJ whole genome shotgun (WGS) entry which is preliminary data.</text>
</comment>
<keyword evidence="4" id="KW-0325">Glycoprotein</keyword>
<keyword evidence="7" id="KW-1185">Reference proteome</keyword>
<proteinExistence type="inferred from homology"/>
<evidence type="ECO:0000259" key="5">
    <source>
        <dbReference type="Pfam" id="PF00135"/>
    </source>
</evidence>
<reference evidence="7" key="1">
    <citation type="submission" date="2023-01" db="EMBL/GenBank/DDBJ databases">
        <title>Key to firefly adult light organ development and bioluminescence: homeobox transcription factors regulate luciferase expression and transportation to peroxisome.</title>
        <authorList>
            <person name="Fu X."/>
        </authorList>
    </citation>
    <scope>NUCLEOTIDE SEQUENCE [LARGE SCALE GENOMIC DNA]</scope>
</reference>
<protein>
    <recommendedName>
        <fullName evidence="5">Carboxylesterase type B domain-containing protein</fullName>
    </recommendedName>
</protein>
<dbReference type="PANTHER" id="PTHR43142">
    <property type="entry name" value="CARBOXYLIC ESTER HYDROLASE"/>
    <property type="match status" value="1"/>
</dbReference>
<dbReference type="Pfam" id="PF00135">
    <property type="entry name" value="COesterase"/>
    <property type="match status" value="2"/>
</dbReference>
<feature type="domain" description="Carboxylesterase type B" evidence="5">
    <location>
        <begin position="709"/>
        <end position="1228"/>
    </location>
</feature>
<sequence length="1241" mass="139267">MSDPIVTVKNGKLRGKLSKNYDGGTFYSFQGIPYAKPPLGSLRFKAPLPAESWDGIRNATRNGNDCITPFVLTESAVNLYTRQSLPSKSSKDDGIKNGDDYTTPSLSYIGSEDCLYLNVYTPLLSNSDKTLKPVMVWFHGGAFAMGSGSSNTEGPEFIMTKNVVLVTLNYRLGLLGFLSFEDTSLEVPGNAGLKDQVLALKWIQENISQFYGNPNNVTIFGVSAGAAAVHYLMLSPITKGLFHKCILQSGCVFSPWAKSHRTLPFLTKALEIDTTNEKQILEILQKMPVEELLELQLKIKEDFEPSHIRCIAPVVENTSSTAFITEEPEQIIISGKYHNVPMIIGFTSKEGIFTDLYCDHSKNDYVVPNFETKISHNAKIAKESKLSKITANKIKQFYYGNHKMCKDNKNQLYLLQGDSIFEWPIMMTVKHHTATSTSPIYLYKFSVDANLNLAKKYIRSDVPGASHGDDTGYLFANSSVPPMIHNSTEEKVMKNIVTLWTNFAIYGIPITTADSLININWQPVNKNILHYLDIGENLTVGINPDEERMKFWEKISYNDISLENIYDLTADTIKELIPSVGKPIKFPKHFFSALAEVSTSTSSFDLESETTNSIDSATTPNITGNDNEINKQSKAEYNLVEYSILQHSFPNFDLATLLSTSPFGLSVLNFYKENNNLDHTRRNRLTDIIIKHIFNHIVKHSRSRLKMSEPIVSITNGKLRGRIAKDYEGIKYFCFQGIPYAKPPLGPLRFKAPLPPDSWSGIRDATENGNDCLCNDLFVTSTGSENCLFLNVYTRELYSKDSILKPVMFWIHGGGFISGSGSSLLYGPQFLITKDVVIVTINYRLGLLGFLNFEDPALEVSGNAGLKDQVMALQWVQKNIKQFCGDPNNVTVFGESAGAASIHYLILSPSAKGLFHKAILQSGCAFSTWAIGQSLYTLIKQALNMNTATENEILKTLENMSDVELLQLQKKMPDDFEASFVRSIAPVVEKISSANPIITQKPEDIILSGNYNHVSFIIGFNSREGIIADVHNKEFKIYGHAIKDFESKIPHNMSIIKQTKVSKNIGAKIQNFYYGTEKPSEENKNQYYLMHGDNAFVWPIIHTATQHLLTSKKPIYLYRLSVESNLNICKNMGKFDNPGVAHADDIAYIFKSILTPKIIPNSIEDISIKRITTLWTNFAKYGNPNPDKNDLLINTNWKPIEYKQLNYLEIGENLTVGVNPDEHRMQLWRNISLVNYNKCKL</sequence>
<dbReference type="FunFam" id="3.40.50.1820:FF:000092">
    <property type="entry name" value="Carboxylic ester hydrolase"/>
    <property type="match status" value="1"/>
</dbReference>
<comment type="similarity">
    <text evidence="1">Belongs to the type-B carboxylesterase/lipase family.</text>
</comment>
<dbReference type="Gene3D" id="3.40.50.1820">
    <property type="entry name" value="alpha/beta hydrolase"/>
    <property type="match status" value="2"/>
</dbReference>
<evidence type="ECO:0000256" key="2">
    <source>
        <dbReference type="ARBA" id="ARBA00022487"/>
    </source>
</evidence>
<evidence type="ECO:0000313" key="6">
    <source>
        <dbReference type="EMBL" id="KAK4885067.1"/>
    </source>
</evidence>
<evidence type="ECO:0000256" key="3">
    <source>
        <dbReference type="ARBA" id="ARBA00022801"/>
    </source>
</evidence>
<dbReference type="EMBL" id="JARPUR010000001">
    <property type="protein sequence ID" value="KAK4885067.1"/>
    <property type="molecule type" value="Genomic_DNA"/>
</dbReference>
<dbReference type="SUPFAM" id="SSF53474">
    <property type="entry name" value="alpha/beta-Hydrolases"/>
    <property type="match status" value="2"/>
</dbReference>
<dbReference type="InterPro" id="IPR019819">
    <property type="entry name" value="Carboxylesterase_B_CS"/>
</dbReference>
<gene>
    <name evidence="6" type="ORF">RN001_001338</name>
</gene>
<dbReference type="InterPro" id="IPR002018">
    <property type="entry name" value="CarbesteraseB"/>
</dbReference>
<dbReference type="GO" id="GO:0052689">
    <property type="term" value="F:carboxylic ester hydrolase activity"/>
    <property type="evidence" value="ECO:0007669"/>
    <property type="project" value="UniProtKB-KW"/>
</dbReference>
<dbReference type="PROSITE" id="PS00941">
    <property type="entry name" value="CARBOXYLESTERASE_B_2"/>
    <property type="match status" value="1"/>
</dbReference>
<dbReference type="Proteomes" id="UP001353858">
    <property type="component" value="Unassembled WGS sequence"/>
</dbReference>
<dbReference type="InterPro" id="IPR029058">
    <property type="entry name" value="AB_hydrolase_fold"/>
</dbReference>
<feature type="domain" description="Carboxylesterase type B" evidence="5">
    <location>
        <begin position="3"/>
        <end position="552"/>
    </location>
</feature>
<name>A0AAN7Q7T2_9COLE</name>
<dbReference type="PANTHER" id="PTHR43142:SF1">
    <property type="entry name" value="CARBOXYLIC ESTER HYDROLASE"/>
    <property type="match status" value="1"/>
</dbReference>
<dbReference type="AlphaFoldDB" id="A0AAN7Q7T2"/>
<accession>A0AAN7Q7T2</accession>
<evidence type="ECO:0000313" key="7">
    <source>
        <dbReference type="Proteomes" id="UP001353858"/>
    </source>
</evidence>
<evidence type="ECO:0000256" key="4">
    <source>
        <dbReference type="ARBA" id="ARBA00023180"/>
    </source>
</evidence>